<sequence>MSFVNPTYLWSLLGLLVPVAIHLWNKSEGKTIKVGSIRLIKESQTSKSSRLQFNELFLLLLRLILVSLICFIMAAPVSISKRSNLEVAYVVEPSLLKLNSIRSLVDSINDDNEVYLLAEDFPDYTEEDTEFNSEKKQLENPQYWQLAQQFSKLHSDSLVVFSKGKVSGIKGKRPEVSQKVNWILIDSTESTSEIIEITSFKDSLELLQFDIVQNLGRFSKQRIAAKDIEGYSIPEHVLRTELDTIRVQFYDDLEIENQVDYLKASFSALGKYLKRPLVFREFEQVSSDEKSIKNRDFLVWLSENEIPDSGTKSLIFKPNIYAENLIEKTTKAGVFQLTDILHRKNILEAHLAEDLLQLIELHPKIESKIAETDTRNIDKSILAPVFKEGSKSSYLAKFDWAPWLWLAFLVVFIIERIVSKLREQ</sequence>
<keyword evidence="4" id="KW-1185">Reference proteome</keyword>
<feature type="transmembrane region" description="Helical" evidence="1">
    <location>
        <begin position="56"/>
        <end position="77"/>
    </location>
</feature>
<dbReference type="Pfam" id="PF07584">
    <property type="entry name" value="BatA"/>
    <property type="match status" value="1"/>
</dbReference>
<organism evidence="3 4">
    <name type="scientific">Zunongwangia atlantica 22II14-10F7</name>
    <dbReference type="NCBI Taxonomy" id="1185767"/>
    <lineage>
        <taxon>Bacteria</taxon>
        <taxon>Pseudomonadati</taxon>
        <taxon>Bacteroidota</taxon>
        <taxon>Flavobacteriia</taxon>
        <taxon>Flavobacteriales</taxon>
        <taxon>Flavobacteriaceae</taxon>
        <taxon>Zunongwangia</taxon>
    </lineage>
</organism>
<evidence type="ECO:0000259" key="2">
    <source>
        <dbReference type="Pfam" id="PF07584"/>
    </source>
</evidence>
<dbReference type="Proteomes" id="UP000192746">
    <property type="component" value="Unassembled WGS sequence"/>
</dbReference>
<name>A0A1Y1T4V7_9FLAO</name>
<proteinExistence type="predicted"/>
<dbReference type="RefSeq" id="WP_084841500.1">
    <property type="nucleotide sequence ID" value="NZ_ARYN01000008.1"/>
</dbReference>
<keyword evidence="1" id="KW-0812">Transmembrane</keyword>
<reference evidence="3 4" key="1">
    <citation type="submission" date="2013-04" db="EMBL/GenBank/DDBJ databases">
        <title>Zunongwangia sp. 22II14-10F7 Genome Sequencing.</title>
        <authorList>
            <person name="Lai Q."/>
            <person name="Shao Z."/>
        </authorList>
    </citation>
    <scope>NUCLEOTIDE SEQUENCE [LARGE SCALE GENOMIC DNA]</scope>
    <source>
        <strain evidence="3 4">22II14-10F7</strain>
    </source>
</reference>
<dbReference type="InterPro" id="IPR024163">
    <property type="entry name" value="Aerotolerance_reg_N"/>
</dbReference>
<dbReference type="EMBL" id="ARYN01000008">
    <property type="protein sequence ID" value="ORL45483.1"/>
    <property type="molecule type" value="Genomic_DNA"/>
</dbReference>
<evidence type="ECO:0000313" key="4">
    <source>
        <dbReference type="Proteomes" id="UP000192746"/>
    </source>
</evidence>
<dbReference type="NCBIfam" id="TIGR02226">
    <property type="entry name" value="two_anch"/>
    <property type="match status" value="1"/>
</dbReference>
<feature type="transmembrane region" description="Helical" evidence="1">
    <location>
        <begin position="400"/>
        <end position="418"/>
    </location>
</feature>
<dbReference type="STRING" id="1185767.IIF7_09738"/>
<dbReference type="AlphaFoldDB" id="A0A1Y1T4V7"/>
<gene>
    <name evidence="3" type="ORF">IIF7_09738</name>
</gene>
<keyword evidence="1" id="KW-0472">Membrane</keyword>
<dbReference type="PANTHER" id="PTHR37464:SF1">
    <property type="entry name" value="BLL2463 PROTEIN"/>
    <property type="match status" value="1"/>
</dbReference>
<evidence type="ECO:0000313" key="3">
    <source>
        <dbReference type="EMBL" id="ORL45483.1"/>
    </source>
</evidence>
<protein>
    <recommendedName>
        <fullName evidence="2">Aerotolerance regulator N-terminal domain-containing protein</fullName>
    </recommendedName>
</protein>
<comment type="caution">
    <text evidence="3">The sequence shown here is derived from an EMBL/GenBank/DDBJ whole genome shotgun (WGS) entry which is preliminary data.</text>
</comment>
<keyword evidence="1" id="KW-1133">Transmembrane helix</keyword>
<accession>A0A1Y1T4V7</accession>
<feature type="transmembrane region" description="Helical" evidence="1">
    <location>
        <begin position="6"/>
        <end position="24"/>
    </location>
</feature>
<evidence type="ECO:0000256" key="1">
    <source>
        <dbReference type="SAM" id="Phobius"/>
    </source>
</evidence>
<feature type="domain" description="Aerotolerance regulator N-terminal" evidence="2">
    <location>
        <begin position="1"/>
        <end position="76"/>
    </location>
</feature>
<dbReference type="OrthoDB" id="890881at2"/>
<dbReference type="InterPro" id="IPR011933">
    <property type="entry name" value="Double_TM_dom"/>
</dbReference>
<dbReference type="PANTHER" id="PTHR37464">
    <property type="entry name" value="BLL2463 PROTEIN"/>
    <property type="match status" value="1"/>
</dbReference>